<dbReference type="EMBL" id="JATN01000322">
    <property type="protein sequence ID" value="EUC56557.1"/>
    <property type="molecule type" value="Genomic_DNA"/>
</dbReference>
<organism evidence="1 2">
    <name type="scientific">Rhizoctonia solani AG-3 Rhs1AP</name>
    <dbReference type="NCBI Taxonomy" id="1086054"/>
    <lineage>
        <taxon>Eukaryota</taxon>
        <taxon>Fungi</taxon>
        <taxon>Dikarya</taxon>
        <taxon>Basidiomycota</taxon>
        <taxon>Agaricomycotina</taxon>
        <taxon>Agaricomycetes</taxon>
        <taxon>Cantharellales</taxon>
        <taxon>Ceratobasidiaceae</taxon>
        <taxon>Rhizoctonia</taxon>
    </lineage>
</organism>
<proteinExistence type="predicted"/>
<name>X8J3T6_9AGAM</name>
<dbReference type="AlphaFoldDB" id="X8J3T6"/>
<sequence>MAVTGHYEKKVKGKNILVVELLAFRVVEGTHSGVNLGGILFGILSEYEILGKIGTITLDNAKNNDTMMEQLEVLMWEAGYLFDKEGNRVR</sequence>
<dbReference type="OrthoDB" id="3259198at2759"/>
<protein>
    <submittedName>
        <fullName evidence="1">Transposase-like protein</fullName>
    </submittedName>
</protein>
<gene>
    <name evidence="1" type="ORF">RSOL_185540</name>
</gene>
<evidence type="ECO:0000313" key="2">
    <source>
        <dbReference type="Proteomes" id="UP000030108"/>
    </source>
</evidence>
<accession>X8J3T6</accession>
<comment type="caution">
    <text evidence="1">The sequence shown here is derived from an EMBL/GenBank/DDBJ whole genome shotgun (WGS) entry which is preliminary data.</text>
</comment>
<dbReference type="Proteomes" id="UP000030108">
    <property type="component" value="Unassembled WGS sequence"/>
</dbReference>
<feature type="non-terminal residue" evidence="1">
    <location>
        <position position="90"/>
    </location>
</feature>
<evidence type="ECO:0000313" key="1">
    <source>
        <dbReference type="EMBL" id="EUC56557.1"/>
    </source>
</evidence>
<reference evidence="2" key="1">
    <citation type="journal article" date="2014" name="Genome Announc.">
        <title>Draft genome sequence of the plant-pathogenic soil fungus Rhizoctonia solani anastomosis group 3 strain Rhs1AP.</title>
        <authorList>
            <person name="Cubeta M.A."/>
            <person name="Thomas E."/>
            <person name="Dean R.A."/>
            <person name="Jabaji S."/>
            <person name="Neate S.M."/>
            <person name="Tavantzis S."/>
            <person name="Toda T."/>
            <person name="Vilgalys R."/>
            <person name="Bharathan N."/>
            <person name="Fedorova-Abrams N."/>
            <person name="Pakala S.B."/>
            <person name="Pakala S.M."/>
            <person name="Zafar N."/>
            <person name="Joardar V."/>
            <person name="Losada L."/>
            <person name="Nierman W.C."/>
        </authorList>
    </citation>
    <scope>NUCLEOTIDE SEQUENCE [LARGE SCALE GENOMIC DNA]</scope>
    <source>
        <strain evidence="2">AG-3</strain>
    </source>
</reference>